<organism evidence="13 14">
    <name type="scientific">Marinobacterium marinum</name>
    <dbReference type="NCBI Taxonomy" id="2756129"/>
    <lineage>
        <taxon>Bacteria</taxon>
        <taxon>Pseudomonadati</taxon>
        <taxon>Pseudomonadota</taxon>
        <taxon>Gammaproteobacteria</taxon>
        <taxon>Oceanospirillales</taxon>
        <taxon>Oceanospirillaceae</taxon>
        <taxon>Marinobacterium</taxon>
    </lineage>
</organism>
<dbReference type="EC" id="3.4.24.-" evidence="11"/>
<evidence type="ECO:0000313" key="13">
    <source>
        <dbReference type="EMBL" id="MBA4502806.1"/>
    </source>
</evidence>
<keyword evidence="7 11" id="KW-0862">Zinc</keyword>
<evidence type="ECO:0000256" key="1">
    <source>
        <dbReference type="ARBA" id="ARBA00001947"/>
    </source>
</evidence>
<dbReference type="PANTHER" id="PTHR42837">
    <property type="entry name" value="REGULATOR OF SIGMA-E PROTEASE RSEP"/>
    <property type="match status" value="1"/>
</dbReference>
<dbReference type="Pfam" id="PF17820">
    <property type="entry name" value="PDZ_6"/>
    <property type="match status" value="1"/>
</dbReference>
<comment type="caution">
    <text evidence="13">The sequence shown here is derived from an EMBL/GenBank/DDBJ whole genome shotgun (WGS) entry which is preliminary data.</text>
</comment>
<evidence type="ECO:0000256" key="9">
    <source>
        <dbReference type="ARBA" id="ARBA00023049"/>
    </source>
</evidence>
<keyword evidence="11" id="KW-0479">Metal-binding</keyword>
<reference evidence="13 14" key="1">
    <citation type="submission" date="2020-07" db="EMBL/GenBank/DDBJ databases">
        <title>Bacterium isolated from marien macroalgae.</title>
        <authorList>
            <person name="Zhu K."/>
            <person name="Lu D."/>
            <person name="Du Z."/>
        </authorList>
    </citation>
    <scope>NUCLEOTIDE SEQUENCE [LARGE SCALE GENOMIC DNA]</scope>
    <source>
        <strain evidence="13 14">3-1745</strain>
    </source>
</reference>
<proteinExistence type="inferred from homology"/>
<keyword evidence="8 11" id="KW-1133">Transmembrane helix</keyword>
<keyword evidence="14" id="KW-1185">Reference proteome</keyword>
<dbReference type="Proteomes" id="UP000538931">
    <property type="component" value="Unassembled WGS sequence"/>
</dbReference>
<evidence type="ECO:0000256" key="7">
    <source>
        <dbReference type="ARBA" id="ARBA00022833"/>
    </source>
</evidence>
<keyword evidence="6 11" id="KW-0378">Hydrolase</keyword>
<keyword evidence="9 11" id="KW-0482">Metalloprotease</keyword>
<evidence type="ECO:0000256" key="4">
    <source>
        <dbReference type="ARBA" id="ARBA00022670"/>
    </source>
</evidence>
<name>A0A7W1WZ68_9GAMM</name>
<comment type="similarity">
    <text evidence="3 11">Belongs to the peptidase M50B family.</text>
</comment>
<sequence>MELLQTLLATLVALGVLVTIHEWGHYWVARRCGVKVLRFSVGFGKPLWMRTAADGTEYAVAAIPLGGYVRMLDEREGDVPESLRDQAFNNKPVLQRIAIVAAGPIVNLVFAVVAYWFLFMSGISVVVPVVGGITQNSPAAQAGVESGYEILEVDGHKVRSWSEVNLRLAARVGETGNIELLMGEARRGYAHSYQVAINEWQVDLERQSPLAALGLEPWRPDFPAVIGQLLPDGAAARDGLQVGDRVVAANGEPIEDWLHLVSLIRKSPEQTLQLTVERGGEQVTLTLTPARRTLDGGQVQGYVGAGVAEVEIPAAMQRTLSYGPVEALSNGFHKTGQMIGLTLDSIGKMIAGVISVKNLSGPITIAKVAGTSAASGLESFISFLAYLSISLGVLNLLPIPMLDGGHLLYYVVELVRGRPVSEQVQMLGLRIGMALLFSLMALAIINDIARLF</sequence>
<evidence type="ECO:0000256" key="5">
    <source>
        <dbReference type="ARBA" id="ARBA00022692"/>
    </source>
</evidence>
<evidence type="ECO:0000256" key="10">
    <source>
        <dbReference type="ARBA" id="ARBA00023136"/>
    </source>
</evidence>
<dbReference type="InterPro" id="IPR008915">
    <property type="entry name" value="Peptidase_M50"/>
</dbReference>
<evidence type="ECO:0000256" key="8">
    <source>
        <dbReference type="ARBA" id="ARBA00022989"/>
    </source>
</evidence>
<dbReference type="GO" id="GO:0046872">
    <property type="term" value="F:metal ion binding"/>
    <property type="evidence" value="ECO:0007669"/>
    <property type="project" value="UniProtKB-KW"/>
</dbReference>
<dbReference type="SMART" id="SM00228">
    <property type="entry name" value="PDZ"/>
    <property type="match status" value="2"/>
</dbReference>
<dbReference type="NCBIfam" id="TIGR00054">
    <property type="entry name" value="RIP metalloprotease RseP"/>
    <property type="match status" value="1"/>
</dbReference>
<dbReference type="GO" id="GO:0006508">
    <property type="term" value="P:proteolysis"/>
    <property type="evidence" value="ECO:0007669"/>
    <property type="project" value="UniProtKB-KW"/>
</dbReference>
<dbReference type="Gene3D" id="2.30.42.10">
    <property type="match status" value="2"/>
</dbReference>
<protein>
    <recommendedName>
        <fullName evidence="11">Zinc metalloprotease</fullName>
        <ecNumber evidence="11">3.4.24.-</ecNumber>
    </recommendedName>
</protein>
<feature type="domain" description="PDZ" evidence="12">
    <location>
        <begin position="201"/>
        <end position="291"/>
    </location>
</feature>
<dbReference type="CDD" id="cd06163">
    <property type="entry name" value="S2P-M50_PDZ_RseP-like"/>
    <property type="match status" value="2"/>
</dbReference>
<dbReference type="InterPro" id="IPR001478">
    <property type="entry name" value="PDZ"/>
</dbReference>
<dbReference type="GO" id="GO:0016020">
    <property type="term" value="C:membrane"/>
    <property type="evidence" value="ECO:0007669"/>
    <property type="project" value="UniProtKB-SubCell"/>
</dbReference>
<feature type="transmembrane region" description="Helical" evidence="11">
    <location>
        <begin position="97"/>
        <end position="118"/>
    </location>
</feature>
<dbReference type="EMBL" id="JACEMT010000050">
    <property type="protein sequence ID" value="MBA4502806.1"/>
    <property type="molecule type" value="Genomic_DNA"/>
</dbReference>
<dbReference type="NCBIfam" id="NF008046">
    <property type="entry name" value="PRK10779.1"/>
    <property type="match status" value="1"/>
</dbReference>
<dbReference type="InterPro" id="IPR041489">
    <property type="entry name" value="PDZ_6"/>
</dbReference>
<feature type="transmembrane region" description="Helical" evidence="11">
    <location>
        <begin position="427"/>
        <end position="445"/>
    </location>
</feature>
<keyword evidence="10 11" id="KW-0472">Membrane</keyword>
<feature type="transmembrane region" description="Helical" evidence="11">
    <location>
        <begin position="380"/>
        <end position="399"/>
    </location>
</feature>
<dbReference type="AlphaFoldDB" id="A0A7W1WZ68"/>
<dbReference type="InterPro" id="IPR004387">
    <property type="entry name" value="Pept_M50_Zn"/>
</dbReference>
<dbReference type="InterPro" id="IPR036034">
    <property type="entry name" value="PDZ_sf"/>
</dbReference>
<evidence type="ECO:0000256" key="2">
    <source>
        <dbReference type="ARBA" id="ARBA00004141"/>
    </source>
</evidence>
<keyword evidence="5 11" id="KW-0812">Transmembrane</keyword>
<dbReference type="RefSeq" id="WP_181739948.1">
    <property type="nucleotide sequence ID" value="NZ_JACEMT010000050.1"/>
</dbReference>
<dbReference type="GO" id="GO:0004222">
    <property type="term" value="F:metalloendopeptidase activity"/>
    <property type="evidence" value="ECO:0007669"/>
    <property type="project" value="InterPro"/>
</dbReference>
<dbReference type="SUPFAM" id="SSF50156">
    <property type="entry name" value="PDZ domain-like"/>
    <property type="match status" value="2"/>
</dbReference>
<dbReference type="Pfam" id="PF02163">
    <property type="entry name" value="Peptidase_M50"/>
    <property type="match status" value="1"/>
</dbReference>
<keyword evidence="4 13" id="KW-0645">Protease</keyword>
<comment type="subcellular location">
    <subcellularLocation>
        <location evidence="2">Membrane</location>
        <topology evidence="2">Multi-pass membrane protein</topology>
    </subcellularLocation>
</comment>
<accession>A0A7W1WZ68</accession>
<evidence type="ECO:0000256" key="6">
    <source>
        <dbReference type="ARBA" id="ARBA00022801"/>
    </source>
</evidence>
<gene>
    <name evidence="13" type="primary">rseP</name>
    <name evidence="13" type="ORF">H1S06_10580</name>
</gene>
<evidence type="ECO:0000313" key="14">
    <source>
        <dbReference type="Proteomes" id="UP000538931"/>
    </source>
</evidence>
<comment type="cofactor">
    <cofactor evidence="1 11">
        <name>Zn(2+)</name>
        <dbReference type="ChEBI" id="CHEBI:29105"/>
    </cofactor>
</comment>
<evidence type="ECO:0000256" key="3">
    <source>
        <dbReference type="ARBA" id="ARBA00007931"/>
    </source>
</evidence>
<evidence type="ECO:0000259" key="12">
    <source>
        <dbReference type="PROSITE" id="PS50106"/>
    </source>
</evidence>
<dbReference type="PANTHER" id="PTHR42837:SF2">
    <property type="entry name" value="MEMBRANE METALLOPROTEASE ARASP2, CHLOROPLASTIC-RELATED"/>
    <property type="match status" value="1"/>
</dbReference>
<dbReference type="PROSITE" id="PS50106">
    <property type="entry name" value="PDZ"/>
    <property type="match status" value="1"/>
</dbReference>
<evidence type="ECO:0000256" key="11">
    <source>
        <dbReference type="RuleBase" id="RU362031"/>
    </source>
</evidence>